<dbReference type="Gene3D" id="3.40.710.10">
    <property type="entry name" value="DD-peptidase/beta-lactamase superfamily"/>
    <property type="match status" value="1"/>
</dbReference>
<reference evidence="3 4" key="1">
    <citation type="submission" date="2021-02" db="EMBL/GenBank/DDBJ databases">
        <title>Streptomyces spirodelae sp. nov., isolated from duckweed.</title>
        <authorList>
            <person name="Saimee Y."/>
            <person name="Duangmal K."/>
        </authorList>
    </citation>
    <scope>NUCLEOTIDE SEQUENCE [LARGE SCALE GENOMIC DNA]</scope>
    <source>
        <strain evidence="3 4">DW4-2</strain>
    </source>
</reference>
<proteinExistence type="predicted"/>
<dbReference type="InterPro" id="IPR012338">
    <property type="entry name" value="Beta-lactam/transpept-like"/>
</dbReference>
<dbReference type="PANTHER" id="PTHR35333:SF3">
    <property type="entry name" value="BETA-LACTAMASE-TYPE TRANSPEPTIDASE FOLD CONTAINING PROTEIN"/>
    <property type="match status" value="1"/>
</dbReference>
<evidence type="ECO:0000313" key="3">
    <source>
        <dbReference type="EMBL" id="MBO8185724.1"/>
    </source>
</evidence>
<dbReference type="EMBL" id="JAFFZN010000006">
    <property type="protein sequence ID" value="MBO8185724.1"/>
    <property type="molecule type" value="Genomic_DNA"/>
</dbReference>
<feature type="region of interest" description="Disordered" evidence="1">
    <location>
        <begin position="202"/>
        <end position="239"/>
    </location>
</feature>
<name>A0ABS3WRS3_9ACTN</name>
<evidence type="ECO:0000256" key="1">
    <source>
        <dbReference type="SAM" id="MobiDB-lite"/>
    </source>
</evidence>
<protein>
    <submittedName>
        <fullName evidence="3">Serine hydrolase</fullName>
    </submittedName>
</protein>
<evidence type="ECO:0000259" key="2">
    <source>
        <dbReference type="Pfam" id="PF13354"/>
    </source>
</evidence>
<dbReference type="Pfam" id="PF13354">
    <property type="entry name" value="Beta-lactamase2"/>
    <property type="match status" value="1"/>
</dbReference>
<keyword evidence="4" id="KW-1185">Reference proteome</keyword>
<accession>A0ABS3WRS3</accession>
<dbReference type="GO" id="GO:0016787">
    <property type="term" value="F:hydrolase activity"/>
    <property type="evidence" value="ECO:0007669"/>
    <property type="project" value="UniProtKB-KW"/>
</dbReference>
<gene>
    <name evidence="3" type="ORF">JW592_09645</name>
</gene>
<dbReference type="InterPro" id="IPR000871">
    <property type="entry name" value="Beta-lactam_class-A"/>
</dbReference>
<dbReference type="InterPro" id="IPR045155">
    <property type="entry name" value="Beta-lactam_cat"/>
</dbReference>
<comment type="caution">
    <text evidence="3">The sequence shown here is derived from an EMBL/GenBank/DDBJ whole genome shotgun (WGS) entry which is preliminary data.</text>
</comment>
<feature type="compositionally biased region" description="Low complexity" evidence="1">
    <location>
        <begin position="223"/>
        <end position="239"/>
    </location>
</feature>
<organism evidence="3 4">
    <name type="scientific">Streptomyces spirodelae</name>
    <dbReference type="NCBI Taxonomy" id="2812904"/>
    <lineage>
        <taxon>Bacteria</taxon>
        <taxon>Bacillati</taxon>
        <taxon>Actinomycetota</taxon>
        <taxon>Actinomycetes</taxon>
        <taxon>Kitasatosporales</taxon>
        <taxon>Streptomycetaceae</taxon>
        <taxon>Streptomyces</taxon>
    </lineage>
</organism>
<dbReference type="PANTHER" id="PTHR35333">
    <property type="entry name" value="BETA-LACTAMASE"/>
    <property type="match status" value="1"/>
</dbReference>
<evidence type="ECO:0000313" key="4">
    <source>
        <dbReference type="Proteomes" id="UP001518976"/>
    </source>
</evidence>
<feature type="domain" description="Beta-lactamase class A catalytic" evidence="2">
    <location>
        <begin position="25"/>
        <end position="173"/>
    </location>
</feature>
<feature type="compositionally biased region" description="Low complexity" evidence="1">
    <location>
        <begin position="202"/>
        <end position="213"/>
    </location>
</feature>
<keyword evidence="3" id="KW-0378">Hydrolase</keyword>
<dbReference type="Proteomes" id="UP001518976">
    <property type="component" value="Unassembled WGS sequence"/>
</dbReference>
<dbReference type="SUPFAM" id="SSF56601">
    <property type="entry name" value="beta-lactamase/transpeptidase-like"/>
    <property type="match status" value="1"/>
</dbReference>
<sequence length="239" mass="24605">MKVHILAALLLRVRGTREVTAQERTWAAAMIERSDNEAANALWRAAGGAEGVAAAGRLLGLADTSPAEDGRWGLTTTTAADQLALLRAVHGRGPRAHVLTRPERRWVRELMRGVVPSQRWGVTAAGDSAGTAPGSAADEVKNGWLPRTATGLWVINSVGRVTVAGRPWLLAVLSDGHRTAEEGIAAVEAAARAAVGARTGTLAAPLTDGRAVAPGPPDPPAGRSPASRRGPAADAESAG</sequence>